<name>A0A7L7S6E8_9HYME</name>
<evidence type="ECO:0000256" key="4">
    <source>
        <dbReference type="ARBA" id="ARBA00022448"/>
    </source>
</evidence>
<dbReference type="PANTHER" id="PTHR11058:SF9">
    <property type="entry name" value="NADH-UBIQUINONE OXIDOREDUCTASE CHAIN 3"/>
    <property type="match status" value="1"/>
</dbReference>
<keyword evidence="9" id="KW-0830">Ubiquinone</keyword>
<keyword evidence="9" id="KW-0249">Electron transport</keyword>
<keyword evidence="5 9" id="KW-0812">Transmembrane</keyword>
<feature type="transmembrane region" description="Helical" evidence="9">
    <location>
        <begin position="62"/>
        <end position="86"/>
    </location>
</feature>
<evidence type="ECO:0000313" key="10">
    <source>
        <dbReference type="EMBL" id="QNV11889.1"/>
    </source>
</evidence>
<dbReference type="EC" id="7.1.1.2" evidence="9"/>
<organism evidence="10">
    <name type="scientific">Mutilla europaea</name>
    <dbReference type="NCBI Taxonomy" id="2749339"/>
    <lineage>
        <taxon>Eukaryota</taxon>
        <taxon>Metazoa</taxon>
        <taxon>Ecdysozoa</taxon>
        <taxon>Arthropoda</taxon>
        <taxon>Hexapoda</taxon>
        <taxon>Insecta</taxon>
        <taxon>Pterygota</taxon>
        <taxon>Neoptera</taxon>
        <taxon>Endopterygota</taxon>
        <taxon>Hymenoptera</taxon>
        <taxon>Apocrita</taxon>
        <taxon>Aculeata</taxon>
        <taxon>Pompiloidea</taxon>
        <taxon>Mutillidae</taxon>
        <taxon>Mutillinae</taxon>
        <taxon>Mutilla</taxon>
    </lineage>
</organism>
<dbReference type="GO" id="GO:0031966">
    <property type="term" value="C:mitochondrial membrane"/>
    <property type="evidence" value="ECO:0007669"/>
    <property type="project" value="UniProtKB-SubCell"/>
</dbReference>
<evidence type="ECO:0000256" key="2">
    <source>
        <dbReference type="ARBA" id="ARBA00008472"/>
    </source>
</evidence>
<evidence type="ECO:0000256" key="5">
    <source>
        <dbReference type="ARBA" id="ARBA00022692"/>
    </source>
</evidence>
<evidence type="ECO:0000256" key="1">
    <source>
        <dbReference type="ARBA" id="ARBA00004370"/>
    </source>
</evidence>
<keyword evidence="9 10" id="KW-0496">Mitochondrion</keyword>
<dbReference type="PANTHER" id="PTHR11058">
    <property type="entry name" value="NADH-UBIQUINONE OXIDOREDUCTASE CHAIN 3"/>
    <property type="match status" value="1"/>
</dbReference>
<dbReference type="Pfam" id="PF00507">
    <property type="entry name" value="Oxidored_q4"/>
    <property type="match status" value="1"/>
</dbReference>
<feature type="transmembrane region" description="Helical" evidence="9">
    <location>
        <begin position="6"/>
        <end position="32"/>
    </location>
</feature>
<geneLocation type="mitochondrion" evidence="10"/>
<evidence type="ECO:0000256" key="7">
    <source>
        <dbReference type="ARBA" id="ARBA00023136"/>
    </source>
</evidence>
<dbReference type="GO" id="GO:0008137">
    <property type="term" value="F:NADH dehydrogenase (ubiquinone) activity"/>
    <property type="evidence" value="ECO:0007669"/>
    <property type="project" value="UniProtKB-UniRule"/>
</dbReference>
<comment type="similarity">
    <text evidence="2 9">Belongs to the complex I subunit 3 family.</text>
</comment>
<dbReference type="InterPro" id="IPR000440">
    <property type="entry name" value="NADH_UbQ/plastoQ_OxRdtase_su3"/>
</dbReference>
<keyword evidence="6 9" id="KW-1133">Transmembrane helix</keyword>
<reference evidence="10" key="1">
    <citation type="submission" date="2020-08" db="EMBL/GenBank/DDBJ databases">
        <title>DNAmark Project.</title>
        <authorList>
            <person name="Leerhoei F."/>
        </authorList>
    </citation>
    <scope>NUCLEOTIDE SEQUENCE</scope>
    <source>
        <strain evidence="10">DM716</strain>
    </source>
</reference>
<proteinExistence type="inferred from homology"/>
<evidence type="ECO:0000256" key="9">
    <source>
        <dbReference type="RuleBase" id="RU003640"/>
    </source>
</evidence>
<keyword evidence="9" id="KW-1278">Translocase</keyword>
<comment type="catalytic activity">
    <reaction evidence="8 9">
        <text>a ubiquinone + NADH + 5 H(+)(in) = a ubiquinol + NAD(+) + 4 H(+)(out)</text>
        <dbReference type="Rhea" id="RHEA:29091"/>
        <dbReference type="Rhea" id="RHEA-COMP:9565"/>
        <dbReference type="Rhea" id="RHEA-COMP:9566"/>
        <dbReference type="ChEBI" id="CHEBI:15378"/>
        <dbReference type="ChEBI" id="CHEBI:16389"/>
        <dbReference type="ChEBI" id="CHEBI:17976"/>
        <dbReference type="ChEBI" id="CHEBI:57540"/>
        <dbReference type="ChEBI" id="CHEBI:57945"/>
        <dbReference type="EC" id="7.1.1.2"/>
    </reaction>
</comment>
<accession>A0A7L7S6E8</accession>
<feature type="transmembrane region" description="Helical" evidence="9">
    <location>
        <begin position="92"/>
        <end position="110"/>
    </location>
</feature>
<comment type="subcellular location">
    <subcellularLocation>
        <location evidence="1">Membrane</location>
    </subcellularLocation>
    <subcellularLocation>
        <location evidence="9">Mitochondrion membrane</location>
        <topology evidence="9">Multi-pass membrane protein</topology>
    </subcellularLocation>
</comment>
<evidence type="ECO:0000256" key="3">
    <source>
        <dbReference type="ARBA" id="ARBA00021007"/>
    </source>
</evidence>
<sequence length="120" mass="14356">MNPFKVSMIISKIFISLIIMMMLWMMVFLMSFNKKMDKSMMSPFECGFTYPSKTKMPLSIQFTLTSFMFLIFDVELSILITSIWTMKNFSKEWITCMMMFLILMVLSIIYEMMKNSSKWM</sequence>
<keyword evidence="9" id="KW-0679">Respiratory chain</keyword>
<keyword evidence="7 9" id="KW-0472">Membrane</keyword>
<protein>
    <recommendedName>
        <fullName evidence="3 9">NADH-ubiquinone oxidoreductase chain 3</fullName>
        <ecNumber evidence="9">7.1.1.2</ecNumber>
    </recommendedName>
</protein>
<comment type="function">
    <text evidence="9">Core subunit of the mitochondrial membrane respiratory chain NADH dehydrogenase (Complex I) which catalyzes electron transfer from NADH through the respiratory chain, using ubiquinone as an electron acceptor. Essential for the catalytic activity of complex I.</text>
</comment>
<evidence type="ECO:0000256" key="6">
    <source>
        <dbReference type="ARBA" id="ARBA00022989"/>
    </source>
</evidence>
<dbReference type="InterPro" id="IPR038430">
    <property type="entry name" value="NDAH_ubi_oxred_su3_sf"/>
</dbReference>
<dbReference type="EMBL" id="MT862411">
    <property type="protein sequence ID" value="QNV11889.1"/>
    <property type="molecule type" value="Genomic_DNA"/>
</dbReference>
<keyword evidence="4 9" id="KW-0813">Transport</keyword>
<evidence type="ECO:0000256" key="8">
    <source>
        <dbReference type="ARBA" id="ARBA00049551"/>
    </source>
</evidence>
<dbReference type="AlphaFoldDB" id="A0A7L7S6E8"/>
<gene>
    <name evidence="10" type="primary">ND3</name>
</gene>
<dbReference type="GO" id="GO:0030964">
    <property type="term" value="C:NADH dehydrogenase complex"/>
    <property type="evidence" value="ECO:0007669"/>
    <property type="project" value="TreeGrafter"/>
</dbReference>
<keyword evidence="9" id="KW-0520">NAD</keyword>
<dbReference type="Gene3D" id="1.20.58.1610">
    <property type="entry name" value="NADH:ubiquinone/plastoquinone oxidoreductase, chain 3"/>
    <property type="match status" value="1"/>
</dbReference>